<dbReference type="Gene3D" id="2.30.30.60">
    <property type="match status" value="1"/>
</dbReference>
<feature type="transmembrane region" description="Helical" evidence="8">
    <location>
        <begin position="535"/>
        <end position="555"/>
    </location>
</feature>
<dbReference type="SUPFAM" id="SSF82689">
    <property type="entry name" value="Mechanosensitive channel protein MscS (YggB), C-terminal domain"/>
    <property type="match status" value="1"/>
</dbReference>
<dbReference type="GO" id="GO:0005886">
    <property type="term" value="C:plasma membrane"/>
    <property type="evidence" value="ECO:0007669"/>
    <property type="project" value="UniProtKB-SubCell"/>
</dbReference>
<dbReference type="Pfam" id="PF21088">
    <property type="entry name" value="MS_channel_1st"/>
    <property type="match status" value="1"/>
</dbReference>
<keyword evidence="6 8" id="KW-0472">Membrane</keyword>
<feature type="domain" description="Mechanosensitive ion channel MscS porin" evidence="12">
    <location>
        <begin position="43"/>
        <end position="270"/>
    </location>
</feature>
<dbReference type="InterPro" id="IPR052702">
    <property type="entry name" value="MscS-like_channel"/>
</dbReference>
<evidence type="ECO:0000256" key="1">
    <source>
        <dbReference type="ARBA" id="ARBA00004651"/>
    </source>
</evidence>
<dbReference type="Pfam" id="PF12795">
    <property type="entry name" value="MscS_porin"/>
    <property type="match status" value="1"/>
</dbReference>
<evidence type="ECO:0000256" key="8">
    <source>
        <dbReference type="SAM" id="Phobius"/>
    </source>
</evidence>
<evidence type="ECO:0000259" key="12">
    <source>
        <dbReference type="Pfam" id="PF12795"/>
    </source>
</evidence>
<dbReference type="PANTHER" id="PTHR30347">
    <property type="entry name" value="POTASSIUM CHANNEL RELATED"/>
    <property type="match status" value="1"/>
</dbReference>
<dbReference type="InterPro" id="IPR049142">
    <property type="entry name" value="MS_channel_1st"/>
</dbReference>
<keyword evidence="5 8" id="KW-1133">Transmembrane helix</keyword>
<accession>A0A6C2UHX2</accession>
<keyword evidence="16" id="KW-1185">Reference proteome</keyword>
<feature type="signal peptide" evidence="9">
    <location>
        <begin position="1"/>
        <end position="19"/>
    </location>
</feature>
<feature type="domain" description="Mechanosensitive ion channel transmembrane helices 2/3" evidence="14">
    <location>
        <begin position="898"/>
        <end position="939"/>
    </location>
</feature>
<evidence type="ECO:0000256" key="2">
    <source>
        <dbReference type="ARBA" id="ARBA00008017"/>
    </source>
</evidence>
<dbReference type="InterPro" id="IPR010920">
    <property type="entry name" value="LSM_dom_sf"/>
</dbReference>
<keyword evidence="7" id="KW-0175">Coiled coil</keyword>
<dbReference type="InterPro" id="IPR011014">
    <property type="entry name" value="MscS_channel_TM-2"/>
</dbReference>
<dbReference type="Pfam" id="PF00924">
    <property type="entry name" value="MS_channel_2nd"/>
    <property type="match status" value="1"/>
</dbReference>
<feature type="domain" description="Mechanosensitive ion channel inner membrane" evidence="11">
    <location>
        <begin position="503"/>
        <end position="835"/>
    </location>
</feature>
<evidence type="ECO:0000256" key="4">
    <source>
        <dbReference type="ARBA" id="ARBA00022692"/>
    </source>
</evidence>
<feature type="transmembrane region" description="Helical" evidence="8">
    <location>
        <begin position="899"/>
        <end position="920"/>
    </location>
</feature>
<feature type="chain" id="PRO_5025503641" evidence="9">
    <location>
        <begin position="20"/>
        <end position="1117"/>
    </location>
</feature>
<dbReference type="InterPro" id="IPR023408">
    <property type="entry name" value="MscS_beta-dom_sf"/>
</dbReference>
<dbReference type="AlphaFoldDB" id="A0A6C2UHX2"/>
<organism evidence="15 16">
    <name type="scientific">Pontiella sulfatireligans</name>
    <dbReference type="NCBI Taxonomy" id="2750658"/>
    <lineage>
        <taxon>Bacteria</taxon>
        <taxon>Pseudomonadati</taxon>
        <taxon>Kiritimatiellota</taxon>
        <taxon>Kiritimatiellia</taxon>
        <taxon>Kiritimatiellales</taxon>
        <taxon>Pontiellaceae</taxon>
        <taxon>Pontiella</taxon>
    </lineage>
</organism>
<dbReference type="InterPro" id="IPR025692">
    <property type="entry name" value="MscS_IM_dom1"/>
</dbReference>
<dbReference type="Gene3D" id="3.30.70.100">
    <property type="match status" value="1"/>
</dbReference>
<dbReference type="InterPro" id="IPR006685">
    <property type="entry name" value="MscS_channel_2nd"/>
</dbReference>
<dbReference type="Pfam" id="PF12794">
    <property type="entry name" value="MscS_TM"/>
    <property type="match status" value="1"/>
</dbReference>
<evidence type="ECO:0000259" key="10">
    <source>
        <dbReference type="Pfam" id="PF00924"/>
    </source>
</evidence>
<protein>
    <submittedName>
        <fullName evidence="15">Mechanosensitive channel MscK</fullName>
    </submittedName>
</protein>
<evidence type="ECO:0000256" key="7">
    <source>
        <dbReference type="SAM" id="Coils"/>
    </source>
</evidence>
<dbReference type="SUPFAM" id="SSF50182">
    <property type="entry name" value="Sm-like ribonucleoproteins"/>
    <property type="match status" value="1"/>
</dbReference>
<dbReference type="GO" id="GO:0008381">
    <property type="term" value="F:mechanosensitive monoatomic ion channel activity"/>
    <property type="evidence" value="ECO:0007669"/>
    <property type="project" value="UniProtKB-ARBA"/>
</dbReference>
<feature type="transmembrane region" description="Helical" evidence="8">
    <location>
        <begin position="619"/>
        <end position="639"/>
    </location>
</feature>
<evidence type="ECO:0000313" key="16">
    <source>
        <dbReference type="Proteomes" id="UP000346198"/>
    </source>
</evidence>
<reference evidence="15 16" key="1">
    <citation type="submission" date="2019-04" db="EMBL/GenBank/DDBJ databases">
        <authorList>
            <person name="Van Vliet M D."/>
        </authorList>
    </citation>
    <scope>NUCLEOTIDE SEQUENCE [LARGE SCALE GENOMIC DNA]</scope>
    <source>
        <strain evidence="15 16">F21</strain>
    </source>
</reference>
<name>A0A6C2UHX2_9BACT</name>
<keyword evidence="9" id="KW-0732">Signal</keyword>
<proteinExistence type="inferred from homology"/>
<gene>
    <name evidence="15" type="primary">mscK_1</name>
    <name evidence="15" type="ORF">SCARR_01849</name>
</gene>
<dbReference type="SUPFAM" id="SSF82861">
    <property type="entry name" value="Mechanosensitive channel protein MscS (YggB), transmembrane region"/>
    <property type="match status" value="1"/>
</dbReference>
<dbReference type="Gene3D" id="1.10.287.1260">
    <property type="match status" value="1"/>
</dbReference>
<keyword evidence="3" id="KW-1003">Cell membrane</keyword>
<sequence length="1117" mass="124530">MKFLTFLLALQLLCITAGAQTNATPSAAEVKELTASVQNDGTIEDIRRQALLKQLEQVDAFLASATQLEEKTAKMARDLQQASSVIEAIQKELLIPEEPLVISSVEAADLTGLEKRMLQSEAKANEAGRRLEKLDAENNALSTQRTKLPELLAGANTRQSELEQTPAIPPEAEGMLPKEARLNQWLISTELRAVSAEAGFYQLELTNYDTLKALQTARIDQATRHVGIAQTQTAALSKAVDRQRRIESEEEATRADQARLEASLHHPEIQAVAERNAELAALRAGEDGLSARQRIAAADLQQARKLTLSTQERSKEIEERIDAAGLTHAVAQLLSRERSSLPDLSHHKPRARVRKREIALVQLSLLDFSDQREELRDIAGSVKRRMDAIGEAPAQEHIRPLLTEYLTAQRKQLDTLISEYNAYFNLLIDLDTAERQLVDSVHVLSDDISEHILWIRSDSAIGLDSPRFFAQGVASIAKRSIWQELAHTLQANFQRNPYPPVLLLISELALIVASIGAKRRLKKIADLVVKIHTDCFFYTIEALFYTALRALPLPLPLFYLAWRIGTVEAPPFSSAVGNACYLTGLFMYCFALLLQAILPDGLVEAHFGADKTVLERFRWRLVRLMAILLPIFWLIALLHFATETAELGRSLARLCYIILQLVIARFAYSIFCRRSKIMEHLIENEQALLLVRFRVLAFYVAVGIPLVIITATLIGYYFTALAMSKWFVQTLGLVFALALVEALLIRWIQVVARKAELERRLRERREHQQQREAGETELPTEPVPAENDEMNFVTLNESTRKLISIIFAFALLFGLWFIWSDAFPALGVFNRIVLWNVFDDTAAAGAGATIAISLADLTASVIVIMLTVAGARHLPSLVELAVLRQLRIDYGTRYAISTIIRYITVAVGLSIALSMLGIGWSKFKWLAAALSVGLGFGLQEIFANFISGLILLFERPIRVCDYVTVNGTSGQVSRIQIRATTITDWDNKELLIPNKQFVTGELVNWTLTNSILRIVIPVGVAYGSDTKKVESTLLSVASSYRLSVHDPEPNAFFTGFGDSSLNFELRVYIANAENFRLAKHELNMAVDAAFHKAGIVIAFPQLDVHMQPQAPAMPEKV</sequence>
<dbReference type="InterPro" id="IPR024393">
    <property type="entry name" value="MscS_porin"/>
</dbReference>
<dbReference type="RefSeq" id="WP_136061228.1">
    <property type="nucleotide sequence ID" value="NZ_CAAHFH010000001.1"/>
</dbReference>
<feature type="transmembrane region" description="Helical" evidence="8">
    <location>
        <begin position="575"/>
        <end position="598"/>
    </location>
</feature>
<evidence type="ECO:0000259" key="11">
    <source>
        <dbReference type="Pfam" id="PF12794"/>
    </source>
</evidence>
<feature type="transmembrane region" description="Helical" evidence="8">
    <location>
        <begin position="730"/>
        <end position="752"/>
    </location>
</feature>
<dbReference type="InterPro" id="IPR049278">
    <property type="entry name" value="MS_channel_C"/>
</dbReference>
<feature type="domain" description="Mechanosensitive ion channel MscS C-terminal" evidence="13">
    <location>
        <begin position="1014"/>
        <end position="1097"/>
    </location>
</feature>
<feature type="transmembrane region" description="Helical" evidence="8">
    <location>
        <begin position="926"/>
        <end position="953"/>
    </location>
</feature>
<keyword evidence="4 8" id="KW-0812">Transmembrane</keyword>
<evidence type="ECO:0000256" key="5">
    <source>
        <dbReference type="ARBA" id="ARBA00022989"/>
    </source>
</evidence>
<dbReference type="InterPro" id="IPR011066">
    <property type="entry name" value="MscS_channel_C_sf"/>
</dbReference>
<feature type="transmembrane region" description="Helical" evidence="8">
    <location>
        <begin position="693"/>
        <end position="718"/>
    </location>
</feature>
<evidence type="ECO:0000256" key="3">
    <source>
        <dbReference type="ARBA" id="ARBA00022475"/>
    </source>
</evidence>
<dbReference type="PANTHER" id="PTHR30347:SF1">
    <property type="entry name" value="MECHANOSENSITIVE CHANNEL MSCK"/>
    <property type="match status" value="1"/>
</dbReference>
<evidence type="ECO:0000256" key="9">
    <source>
        <dbReference type="SAM" id="SignalP"/>
    </source>
</evidence>
<dbReference type="Proteomes" id="UP000346198">
    <property type="component" value="Unassembled WGS sequence"/>
</dbReference>
<evidence type="ECO:0000259" key="14">
    <source>
        <dbReference type="Pfam" id="PF21088"/>
    </source>
</evidence>
<comment type="similarity">
    <text evidence="2">Belongs to the MscS (TC 1.A.23) family.</text>
</comment>
<feature type="coiled-coil region" evidence="7">
    <location>
        <begin position="117"/>
        <end position="144"/>
    </location>
</feature>
<evidence type="ECO:0000259" key="13">
    <source>
        <dbReference type="Pfam" id="PF21082"/>
    </source>
</evidence>
<comment type="subcellular location">
    <subcellularLocation>
        <location evidence="1">Cell membrane</location>
        <topology evidence="1">Multi-pass membrane protein</topology>
    </subcellularLocation>
</comment>
<dbReference type="EMBL" id="CAAHFH010000001">
    <property type="protein sequence ID" value="VGO19790.1"/>
    <property type="molecule type" value="Genomic_DNA"/>
</dbReference>
<evidence type="ECO:0000256" key="6">
    <source>
        <dbReference type="ARBA" id="ARBA00023136"/>
    </source>
</evidence>
<dbReference type="Pfam" id="PF21082">
    <property type="entry name" value="MS_channel_3rd"/>
    <property type="match status" value="1"/>
</dbReference>
<feature type="transmembrane region" description="Helical" evidence="8">
    <location>
        <begin position="802"/>
        <end position="819"/>
    </location>
</feature>
<feature type="domain" description="Mechanosensitive ion channel MscS" evidence="10">
    <location>
        <begin position="941"/>
        <end position="1006"/>
    </location>
</feature>
<feature type="transmembrane region" description="Helical" evidence="8">
    <location>
        <begin position="651"/>
        <end position="672"/>
    </location>
</feature>
<feature type="transmembrane region" description="Helical" evidence="8">
    <location>
        <begin position="497"/>
        <end position="515"/>
    </location>
</feature>
<evidence type="ECO:0000313" key="15">
    <source>
        <dbReference type="EMBL" id="VGO19790.1"/>
    </source>
</evidence>